<comment type="caution">
    <text evidence="2">The sequence shown here is derived from an EMBL/GenBank/DDBJ whole genome shotgun (WGS) entry which is preliminary data.</text>
</comment>
<protein>
    <submittedName>
        <fullName evidence="2">Uncharacterized protein</fullName>
    </submittedName>
</protein>
<dbReference type="RefSeq" id="WP_079445954.1">
    <property type="nucleotide sequence ID" value="NZ_JAVDPZ010000024.1"/>
</dbReference>
<evidence type="ECO:0000313" key="3">
    <source>
        <dbReference type="Proteomes" id="UP000189940"/>
    </source>
</evidence>
<evidence type="ECO:0000256" key="1">
    <source>
        <dbReference type="SAM" id="MobiDB-lite"/>
    </source>
</evidence>
<dbReference type="EMBL" id="MWPQ01000022">
    <property type="protein sequence ID" value="OPH83842.1"/>
    <property type="molecule type" value="Genomic_DNA"/>
</dbReference>
<dbReference type="OrthoDB" id="8265523at2"/>
<evidence type="ECO:0000313" key="2">
    <source>
        <dbReference type="EMBL" id="OPH83842.1"/>
    </source>
</evidence>
<name>A0A1V4I201_NITVU</name>
<accession>A0A1V4I201</accession>
<dbReference type="AlphaFoldDB" id="A0A1V4I201"/>
<feature type="region of interest" description="Disordered" evidence="1">
    <location>
        <begin position="1"/>
        <end position="23"/>
    </location>
</feature>
<organism evidence="2 3">
    <name type="scientific">Nitrobacter vulgaris</name>
    <dbReference type="NCBI Taxonomy" id="29421"/>
    <lineage>
        <taxon>Bacteria</taxon>
        <taxon>Pseudomonadati</taxon>
        <taxon>Pseudomonadota</taxon>
        <taxon>Alphaproteobacteria</taxon>
        <taxon>Hyphomicrobiales</taxon>
        <taxon>Nitrobacteraceae</taxon>
        <taxon>Nitrobacter</taxon>
    </lineage>
</organism>
<reference evidence="2 3" key="1">
    <citation type="submission" date="2017-02" db="EMBL/GenBank/DDBJ databases">
        <title>Genome sequence of the nitrite-oxidizing bacterium Nitrobacter vulgaris strain Ab1.</title>
        <authorList>
            <person name="Mellbye B.L."/>
            <person name="Davis E.W."/>
            <person name="Spieck E."/>
            <person name="Chang J.H."/>
            <person name="Bottomley P.J."/>
            <person name="Sayavedra-Soto L.A."/>
        </authorList>
    </citation>
    <scope>NUCLEOTIDE SEQUENCE [LARGE SCALE GENOMIC DNA]</scope>
    <source>
        <strain evidence="2 3">Ab1</strain>
    </source>
</reference>
<proteinExistence type="predicted"/>
<gene>
    <name evidence="2" type="ORF">B2M20_04860</name>
</gene>
<sequence>MKPLKDKQEETQPEELRPRNTQRADIIPTAGFAMVVDGKLKANFADEEVAKAAGAELLVRFPILRVEVYNAETKVRTKVDAMR</sequence>
<keyword evidence="3" id="KW-1185">Reference proteome</keyword>
<feature type="compositionally biased region" description="Basic and acidic residues" evidence="1">
    <location>
        <begin position="1"/>
        <end position="18"/>
    </location>
</feature>
<dbReference type="Proteomes" id="UP000189940">
    <property type="component" value="Unassembled WGS sequence"/>
</dbReference>